<protein>
    <submittedName>
        <fullName evidence="1">Uncharacterized protein</fullName>
    </submittedName>
</protein>
<organism evidence="1 2">
    <name type="scientific">Xylanibacter brevis</name>
    <dbReference type="NCBI Taxonomy" id="83231"/>
    <lineage>
        <taxon>Bacteria</taxon>
        <taxon>Pseudomonadati</taxon>
        <taxon>Bacteroidota</taxon>
        <taxon>Bacteroidia</taxon>
        <taxon>Bacteroidales</taxon>
        <taxon>Prevotellaceae</taxon>
        <taxon>Xylanibacter</taxon>
    </lineage>
</organism>
<name>A0ABS9CGE6_9BACT</name>
<reference evidence="1 2" key="1">
    <citation type="submission" date="2020-12" db="EMBL/GenBank/DDBJ databases">
        <title>Whole genome sequences of gut porcine anaerobes.</title>
        <authorList>
            <person name="Kubasova T."/>
            <person name="Jahodarova E."/>
            <person name="Rychlik I."/>
        </authorList>
    </citation>
    <scope>NUCLEOTIDE SEQUENCE [LARGE SCALE GENOMIC DNA]</scope>
    <source>
        <strain evidence="1 2">An925</strain>
    </source>
</reference>
<proteinExistence type="predicted"/>
<comment type="caution">
    <text evidence="1">The sequence shown here is derived from an EMBL/GenBank/DDBJ whole genome shotgun (WGS) entry which is preliminary data.</text>
</comment>
<gene>
    <name evidence="1" type="ORF">I6E12_08615</name>
</gene>
<evidence type="ECO:0000313" key="2">
    <source>
        <dbReference type="Proteomes" id="UP001200470"/>
    </source>
</evidence>
<sequence length="232" mass="26691">MDIKTLVEVLKRQGRALMLPGMTDHSKLGVDEQGLTALLEMAYRKQVAMRRVAYVPNNLTTGAIKKLAHFLTDNGDNRFMIVLDGSTATGKTTLMTAMRQALRWLTDHRLVSDDVGLRILDATKICTLMDSSRDWNELLSWPSYLGIEDLGCEPAEILRWGNPLYPVRELITERYKLRLPMVVSTNLDSDQLREHLGLRIVSRMNEMAFYIHFENEDFRKLAWYSHHPEAKN</sequence>
<dbReference type="RefSeq" id="WP_301638288.1">
    <property type="nucleotide sequence ID" value="NZ_JADYTN010000018.1"/>
</dbReference>
<dbReference type="EMBL" id="JADYTN010000018">
    <property type="protein sequence ID" value="MCF2564172.1"/>
    <property type="molecule type" value="Genomic_DNA"/>
</dbReference>
<dbReference type="Proteomes" id="UP001200470">
    <property type="component" value="Unassembled WGS sequence"/>
</dbReference>
<evidence type="ECO:0000313" key="1">
    <source>
        <dbReference type="EMBL" id="MCF2564172.1"/>
    </source>
</evidence>
<accession>A0ABS9CGE6</accession>
<dbReference type="InterPro" id="IPR027417">
    <property type="entry name" value="P-loop_NTPase"/>
</dbReference>
<keyword evidence="2" id="KW-1185">Reference proteome</keyword>
<dbReference type="Gene3D" id="3.40.50.300">
    <property type="entry name" value="P-loop containing nucleotide triphosphate hydrolases"/>
    <property type="match status" value="1"/>
</dbReference>